<dbReference type="Pfam" id="PF12520">
    <property type="entry name" value="DUF3723"/>
    <property type="match status" value="1"/>
</dbReference>
<dbReference type="Proteomes" id="UP000036893">
    <property type="component" value="Unassembled WGS sequence"/>
</dbReference>
<feature type="compositionally biased region" description="Polar residues" evidence="1">
    <location>
        <begin position="351"/>
        <end position="364"/>
    </location>
</feature>
<reference evidence="2" key="1">
    <citation type="journal article" date="2015" name="Genome Announc.">
        <title>Draft Genome Sequence of the Pathogenic Filamentous Fungus Aspergillus udagawae Strain IFM 46973T.</title>
        <authorList>
            <person name="Kusuya Y."/>
            <person name="Takahashi-Nakaguchi A."/>
            <person name="Takahashi H."/>
            <person name="Yaguchi T."/>
        </authorList>
    </citation>
    <scope>NUCLEOTIDE SEQUENCE</scope>
    <source>
        <strain evidence="2">IFM 46973</strain>
    </source>
</reference>
<accession>A0A8E0UYP1</accession>
<evidence type="ECO:0000313" key="3">
    <source>
        <dbReference type="Proteomes" id="UP000036893"/>
    </source>
</evidence>
<comment type="caution">
    <text evidence="2">The sequence shown here is derived from an EMBL/GenBank/DDBJ whole genome shotgun (WGS) entry which is preliminary data.</text>
</comment>
<dbReference type="AlphaFoldDB" id="A0A8E0UYP1"/>
<organism evidence="2 3">
    <name type="scientific">Aspergillus udagawae</name>
    <dbReference type="NCBI Taxonomy" id="91492"/>
    <lineage>
        <taxon>Eukaryota</taxon>
        <taxon>Fungi</taxon>
        <taxon>Dikarya</taxon>
        <taxon>Ascomycota</taxon>
        <taxon>Pezizomycotina</taxon>
        <taxon>Eurotiomycetes</taxon>
        <taxon>Eurotiomycetidae</taxon>
        <taxon>Eurotiales</taxon>
        <taxon>Aspergillaceae</taxon>
        <taxon>Aspergillus</taxon>
        <taxon>Aspergillus subgen. Fumigati</taxon>
    </lineage>
</organism>
<reference evidence="2" key="2">
    <citation type="submission" date="2021-01" db="EMBL/GenBank/DDBJ databases">
        <title>Pan-genome distribution and transcriptional activeness of fungal secondary metabolism genes in Aspergillus section Fumigati.</title>
        <authorList>
            <person name="Takahashi H."/>
            <person name="Umemura M."/>
            <person name="Ninomiya A."/>
            <person name="Kusuya Y."/>
            <person name="Urayama S."/>
            <person name="Shimizu M."/>
            <person name="Watanabe A."/>
            <person name="Kamei K."/>
            <person name="Yaguchi T."/>
            <person name="Hagiwara D."/>
        </authorList>
    </citation>
    <scope>NUCLEOTIDE SEQUENCE</scope>
    <source>
        <strain evidence="2">IFM 46973</strain>
    </source>
</reference>
<evidence type="ECO:0000313" key="2">
    <source>
        <dbReference type="EMBL" id="GIC88723.1"/>
    </source>
</evidence>
<dbReference type="InterPro" id="IPR022198">
    <property type="entry name" value="DUF3723"/>
</dbReference>
<dbReference type="EMBL" id="BBXM02000003">
    <property type="protein sequence ID" value="GIC88723.1"/>
    <property type="molecule type" value="Genomic_DNA"/>
</dbReference>
<protein>
    <submittedName>
        <fullName evidence="2">Uncharacterized protein</fullName>
    </submittedName>
</protein>
<sequence length="450" mass="51643">MSISVAVDRSHINHVFDQNIVFTSCADIQLRSELKQAALEYTGIIPSLRLFLENVKYIRPLVYSIKRLLPPRFNRTIRQTMRRYYVRPQNNRFPVQMSDNHVEERPHPNDDYGFWSAYRQVFLFAMRHFYGLSDAHPLGHNRHSRSRQVPDSRSLWMQFRELTRRVGFVLPGSLTPTRPSLYSPEFMAIYNLLTRLRPQALFEYDPSILTQCSTQVVRVLQKIRQRRVQRKSPALTINIQERWSLDRRCGMTDIRGFFLDQEYPFLQHIYYPQSTVQGHDLSTFAVKRDMFLSVFPEFPDDLDMAEPIPDRLVNPGTGTEAPLPNETVGNGTMTIAVQDDTAMSDEPLMPTESQSATEQRQNVSPLPVHVLPSLTNEVGNTDALVPSNQVPDLSQNLVLFDNTPGTIGAKIHDSPASSSYALDSIKWQTLDAYTFSTTLSPGRLYTLFRG</sequence>
<name>A0A8E0UYP1_9EURO</name>
<feature type="region of interest" description="Disordered" evidence="1">
    <location>
        <begin position="345"/>
        <end position="364"/>
    </location>
</feature>
<proteinExistence type="predicted"/>
<dbReference type="RefSeq" id="XP_043145989.1">
    <property type="nucleotide sequence ID" value="XM_043290054.1"/>
</dbReference>
<dbReference type="GeneID" id="66992597"/>
<evidence type="ECO:0000256" key="1">
    <source>
        <dbReference type="SAM" id="MobiDB-lite"/>
    </source>
</evidence>
<gene>
    <name evidence="2" type="ORF">Aud_005121</name>
</gene>